<dbReference type="RefSeq" id="WP_073211500.1">
    <property type="nucleotide sequence ID" value="NZ_FRCL01000020.1"/>
</dbReference>
<reference evidence="3" key="1">
    <citation type="submission" date="2016-11" db="EMBL/GenBank/DDBJ databases">
        <authorList>
            <person name="Varghese N."/>
            <person name="Submissions S."/>
        </authorList>
    </citation>
    <scope>NUCLEOTIDE SEQUENCE [LARGE SCALE GENOMIC DNA]</scope>
    <source>
        <strain evidence="3">CGMCC 1.2749</strain>
    </source>
</reference>
<accession>A0A1M7PNZ5</accession>
<dbReference type="Proteomes" id="UP000184092">
    <property type="component" value="Unassembled WGS sequence"/>
</dbReference>
<dbReference type="AlphaFoldDB" id="A0A1M7PNZ5"/>
<evidence type="ECO:0000259" key="1">
    <source>
        <dbReference type="Pfam" id="PF04784"/>
    </source>
</evidence>
<proteinExistence type="predicted"/>
<gene>
    <name evidence="2" type="ORF">SAMN05216269_12031</name>
</gene>
<sequence>MKNHFIALSEEILISSQAGEDTTSLRRQLFYIRQSKLEKSLYADDLKKVFWINIYHAFYIIISNETKESNRILNIKRIKISHTILSLDDIEHGILRKYKFKMGYGYFTNPFYSSFITRTAVEKVDYRIHFALRSIKVMSISIPTYDSKHIDQQLSLVAKNFIELKTEFDHDAKTIQVSDFILHNLKDFGGKKSVKKIMETTFTKDFSTYRLRFKTAKPIDKIKFAS</sequence>
<dbReference type="InterPro" id="IPR006869">
    <property type="entry name" value="DUF547"/>
</dbReference>
<dbReference type="PANTHER" id="PTHR34386:SF1">
    <property type="entry name" value="GLUTAREDOXIN-LIKE PROTEIN NRDH"/>
    <property type="match status" value="1"/>
</dbReference>
<name>A0A1M7PNZ5_9FLAO</name>
<evidence type="ECO:0000313" key="3">
    <source>
        <dbReference type="Proteomes" id="UP000184092"/>
    </source>
</evidence>
<keyword evidence="3" id="KW-1185">Reference proteome</keyword>
<dbReference type="PANTHER" id="PTHR34386">
    <property type="entry name" value="GLUTAREDOXIN"/>
    <property type="match status" value="1"/>
</dbReference>
<evidence type="ECO:0000313" key="2">
    <source>
        <dbReference type="EMBL" id="SHN18955.1"/>
    </source>
</evidence>
<dbReference type="InterPro" id="IPR051548">
    <property type="entry name" value="Grx-like_ET"/>
</dbReference>
<feature type="domain" description="DUF547" evidence="1">
    <location>
        <begin position="45"/>
        <end position="162"/>
    </location>
</feature>
<dbReference type="GO" id="GO:0045454">
    <property type="term" value="P:cell redox homeostasis"/>
    <property type="evidence" value="ECO:0007669"/>
    <property type="project" value="TreeGrafter"/>
</dbReference>
<dbReference type="Pfam" id="PF04784">
    <property type="entry name" value="DUF547"/>
    <property type="match status" value="1"/>
</dbReference>
<protein>
    <recommendedName>
        <fullName evidence="1">DUF547 domain-containing protein</fullName>
    </recommendedName>
</protein>
<dbReference type="GO" id="GO:0009055">
    <property type="term" value="F:electron transfer activity"/>
    <property type="evidence" value="ECO:0007669"/>
    <property type="project" value="TreeGrafter"/>
</dbReference>
<dbReference type="EMBL" id="FRCL01000020">
    <property type="protein sequence ID" value="SHN18955.1"/>
    <property type="molecule type" value="Genomic_DNA"/>
</dbReference>
<dbReference type="STRING" id="178356.SAMN05216269_12031"/>
<organism evidence="2 3">
    <name type="scientific">Flavobacterium xinjiangense</name>
    <dbReference type="NCBI Taxonomy" id="178356"/>
    <lineage>
        <taxon>Bacteria</taxon>
        <taxon>Pseudomonadati</taxon>
        <taxon>Bacteroidota</taxon>
        <taxon>Flavobacteriia</taxon>
        <taxon>Flavobacteriales</taxon>
        <taxon>Flavobacteriaceae</taxon>
        <taxon>Flavobacterium</taxon>
    </lineage>
</organism>